<evidence type="ECO:0000259" key="2">
    <source>
        <dbReference type="PROSITE" id="PS50158"/>
    </source>
</evidence>
<name>A0A0X3Q3Q2_SCHSO</name>
<dbReference type="GO" id="GO:0003676">
    <property type="term" value="F:nucleic acid binding"/>
    <property type="evidence" value="ECO:0007669"/>
    <property type="project" value="InterPro"/>
</dbReference>
<keyword evidence="1" id="KW-0863">Zinc-finger</keyword>
<dbReference type="InterPro" id="IPR036875">
    <property type="entry name" value="Znf_CCHC_sf"/>
</dbReference>
<dbReference type="InterPro" id="IPR021109">
    <property type="entry name" value="Peptidase_aspartic_dom_sf"/>
</dbReference>
<proteinExistence type="predicted"/>
<reference evidence="3" key="1">
    <citation type="submission" date="2016-01" db="EMBL/GenBank/DDBJ databases">
        <title>Reference transcriptome for the parasite Schistocephalus solidus: insights into the molecular evolution of parasitism.</title>
        <authorList>
            <person name="Hebert F.O."/>
            <person name="Grambauer S."/>
            <person name="Barber I."/>
            <person name="Landry C.R."/>
            <person name="Aubin-Horth N."/>
        </authorList>
    </citation>
    <scope>NUCLEOTIDE SEQUENCE</scope>
</reference>
<protein>
    <submittedName>
        <fullName evidence="3">Uncharacterized protein K02A2.6</fullName>
    </submittedName>
</protein>
<dbReference type="SUPFAM" id="SSF50630">
    <property type="entry name" value="Acid proteases"/>
    <property type="match status" value="1"/>
</dbReference>
<organism evidence="3">
    <name type="scientific">Schistocephalus solidus</name>
    <name type="common">Tapeworm</name>
    <dbReference type="NCBI Taxonomy" id="70667"/>
    <lineage>
        <taxon>Eukaryota</taxon>
        <taxon>Metazoa</taxon>
        <taxon>Spiralia</taxon>
        <taxon>Lophotrochozoa</taxon>
        <taxon>Platyhelminthes</taxon>
        <taxon>Cestoda</taxon>
        <taxon>Eucestoda</taxon>
        <taxon>Diphyllobothriidea</taxon>
        <taxon>Diphyllobothriidae</taxon>
        <taxon>Schistocephalus</taxon>
    </lineage>
</organism>
<dbReference type="EMBL" id="GEEE01005125">
    <property type="protein sequence ID" value="JAP58100.1"/>
    <property type="molecule type" value="Transcribed_RNA"/>
</dbReference>
<dbReference type="InterPro" id="IPR001878">
    <property type="entry name" value="Znf_CCHC"/>
</dbReference>
<evidence type="ECO:0000256" key="1">
    <source>
        <dbReference type="PROSITE-ProRule" id="PRU00047"/>
    </source>
</evidence>
<dbReference type="GO" id="GO:0008270">
    <property type="term" value="F:zinc ion binding"/>
    <property type="evidence" value="ECO:0007669"/>
    <property type="project" value="UniProtKB-KW"/>
</dbReference>
<feature type="domain" description="CCHC-type" evidence="2">
    <location>
        <begin position="12"/>
        <end position="28"/>
    </location>
</feature>
<gene>
    <name evidence="3" type="primary">YRD6</name>
    <name evidence="3" type="ORF">TR160120</name>
</gene>
<keyword evidence="1" id="KW-0862">Zinc</keyword>
<dbReference type="AlphaFoldDB" id="A0A0X3Q3Q2"/>
<accession>A0A0X3Q3Q2</accession>
<dbReference type="SUPFAM" id="SSF57756">
    <property type="entry name" value="Retrovirus zinc finger-like domains"/>
    <property type="match status" value="1"/>
</dbReference>
<keyword evidence="1" id="KW-0479">Metal-binding</keyword>
<dbReference type="PANTHER" id="PTHR36943">
    <property type="entry name" value="CCHC-TYPE DOMAIN-CONTAINING PROTEIN"/>
    <property type="match status" value="1"/>
</dbReference>
<sequence length="101" mass="11363">MEFCVRLSYRTRRCYKCSRIGHKATHCRAKQLSQGKRCNAIAQRDSQVLSCEDGKYLTVSIDGKPARLQVDMASDLTIISIDMWEALGSPELKPTAARAWA</sequence>
<evidence type="ECO:0000313" key="3">
    <source>
        <dbReference type="EMBL" id="JAP58100.1"/>
    </source>
</evidence>
<dbReference type="PANTHER" id="PTHR36943:SF1">
    <property type="entry name" value="CCHC-TYPE DOMAIN-CONTAINING PROTEIN"/>
    <property type="match status" value="1"/>
</dbReference>
<dbReference type="PROSITE" id="PS50158">
    <property type="entry name" value="ZF_CCHC"/>
    <property type="match status" value="1"/>
</dbReference>